<dbReference type="Proteomes" id="UP000179001">
    <property type="component" value="Unassembled WGS sequence"/>
</dbReference>
<proteinExistence type="predicted"/>
<dbReference type="EMBL" id="MFGJ01000008">
    <property type="protein sequence ID" value="OGF30916.1"/>
    <property type="molecule type" value="Genomic_DNA"/>
</dbReference>
<sequence length="212" mass="24548">MVSKRKTFTVYRVFIHCKIIKRYNHKGKGELTMKSEFKLIRRLKWEEVFLFWYLNEGENPSWQKLAMERGFASWAEWRLCGYADRFDCMNADWGLYQIDKPAEVIAGMYGGPFRTWIEKYYGGEVTKKFVELAEMSEIVAIPTIQAMKNNFPDSKVITVLTVGGKNFVIEGMHRSCALALMNHEGRELDKPLILAIGKSKLEFLPTVGRNTA</sequence>
<protein>
    <submittedName>
        <fullName evidence="1">Uncharacterized protein</fullName>
    </submittedName>
</protein>
<accession>A0A1F5SWM7</accession>
<name>A0A1F5SWM7_9BACT</name>
<comment type="caution">
    <text evidence="1">The sequence shown here is derived from an EMBL/GenBank/DDBJ whole genome shotgun (WGS) entry which is preliminary data.</text>
</comment>
<dbReference type="AlphaFoldDB" id="A0A1F5SWM7"/>
<reference evidence="1 2" key="1">
    <citation type="journal article" date="2016" name="Nat. Commun.">
        <title>Thousands of microbial genomes shed light on interconnected biogeochemical processes in an aquifer system.</title>
        <authorList>
            <person name="Anantharaman K."/>
            <person name="Brown C.T."/>
            <person name="Hug L.A."/>
            <person name="Sharon I."/>
            <person name="Castelle C.J."/>
            <person name="Probst A.J."/>
            <person name="Thomas B.C."/>
            <person name="Singh A."/>
            <person name="Wilkins M.J."/>
            <person name="Karaoz U."/>
            <person name="Brodie E.L."/>
            <person name="Williams K.H."/>
            <person name="Hubbard S.S."/>
            <person name="Banfield J.F."/>
        </authorList>
    </citation>
    <scope>NUCLEOTIDE SEQUENCE [LARGE SCALE GENOMIC DNA]</scope>
</reference>
<gene>
    <name evidence="1" type="ORF">A2478_00505</name>
</gene>
<dbReference type="STRING" id="1798002.A2478_00505"/>
<organism evidence="1 2">
    <name type="scientific">Candidatus Falkowbacteria bacterium RIFOXYC2_FULL_36_12</name>
    <dbReference type="NCBI Taxonomy" id="1798002"/>
    <lineage>
        <taxon>Bacteria</taxon>
        <taxon>Candidatus Falkowiibacteriota</taxon>
    </lineage>
</organism>
<evidence type="ECO:0000313" key="2">
    <source>
        <dbReference type="Proteomes" id="UP000179001"/>
    </source>
</evidence>
<evidence type="ECO:0000313" key="1">
    <source>
        <dbReference type="EMBL" id="OGF30916.1"/>
    </source>
</evidence>